<dbReference type="PROSITE" id="PS50106">
    <property type="entry name" value="PDZ"/>
    <property type="match status" value="1"/>
</dbReference>
<evidence type="ECO:0000313" key="3">
    <source>
        <dbReference type="Proteomes" id="UP000323653"/>
    </source>
</evidence>
<reference evidence="2 3" key="1">
    <citation type="submission" date="2019-08" db="EMBL/GenBank/DDBJ databases">
        <title>Pedobacter sp. nov., isolated from Han river, South Korea.</title>
        <authorList>
            <person name="Lee D.-H."/>
            <person name="Kim Y.-S."/>
            <person name="Hwang E.-M."/>
            <person name="Le Tran T.C."/>
            <person name="Cha C.-J."/>
        </authorList>
    </citation>
    <scope>NUCLEOTIDE SEQUENCE [LARGE SCALE GENOMIC DNA]</scope>
    <source>
        <strain evidence="2 3">CJ43</strain>
    </source>
</reference>
<protein>
    <recommendedName>
        <fullName evidence="1">PDZ domain-containing protein</fullName>
    </recommendedName>
</protein>
<evidence type="ECO:0000259" key="1">
    <source>
        <dbReference type="PROSITE" id="PS50106"/>
    </source>
</evidence>
<dbReference type="AlphaFoldDB" id="A0A5C0VIP3"/>
<dbReference type="RefSeq" id="WP_149075349.1">
    <property type="nucleotide sequence ID" value="NZ_CP043329.1"/>
</dbReference>
<dbReference type="Gene3D" id="2.30.42.10">
    <property type="match status" value="1"/>
</dbReference>
<dbReference type="InterPro" id="IPR036034">
    <property type="entry name" value="PDZ_sf"/>
</dbReference>
<dbReference type="EMBL" id="CP043329">
    <property type="protein sequence ID" value="QEK52598.1"/>
    <property type="molecule type" value="Genomic_DNA"/>
</dbReference>
<dbReference type="Proteomes" id="UP000323653">
    <property type="component" value="Chromosome"/>
</dbReference>
<evidence type="ECO:0000313" key="2">
    <source>
        <dbReference type="EMBL" id="QEK52598.1"/>
    </source>
</evidence>
<feature type="domain" description="PDZ" evidence="1">
    <location>
        <begin position="309"/>
        <end position="385"/>
    </location>
</feature>
<dbReference type="Pfam" id="PF17820">
    <property type="entry name" value="PDZ_6"/>
    <property type="match status" value="1"/>
</dbReference>
<dbReference type="KEGG" id="pej:FYC62_13745"/>
<dbReference type="Pfam" id="PF13650">
    <property type="entry name" value="Asp_protease_2"/>
    <property type="match status" value="1"/>
</dbReference>
<dbReference type="Gene3D" id="2.40.70.10">
    <property type="entry name" value="Acid Proteases"/>
    <property type="match status" value="2"/>
</dbReference>
<sequence>MIPILNLKLLVIFIIAFFSFIEPNYAHDAFGFKGKRKKEQLPFTKASGLIVIKTYINQKGPFNFILDSGVGLMVITDPDLKDSLKLNSLRKIKISGLGEIEELSAYLAPSLKVNIGSTEAISLGAAILEKDLLNLSQHAGIPIHGLIGYDFFNSFTIKIYHQAGYLTLLQKSIKPKLKNGFKIPITIEKNKPYCQATVQLRDSTYQLKLIIDSGAGHTLALESLNGFNFPIPSENLKTILGIGLGGKINGSIARVNEFTLQDLKFQNLITSFPLYNDVAAKILTVPRSGSIGNRLLKHFNVIFNYHEGYIYLKRISKNFPDLEHDMSGMDIVAGGDSFNRYIINRIDENSPATAAELLVGDEIIAINFKPTRLMTLDEITEILRSRSGRGVLLDVVRGQEFYRAVIELKRRI</sequence>
<dbReference type="InterPro" id="IPR041489">
    <property type="entry name" value="PDZ_6"/>
</dbReference>
<organism evidence="2 3">
    <name type="scientific">Pedobacter aquae</name>
    <dbReference type="NCBI Taxonomy" id="2605747"/>
    <lineage>
        <taxon>Bacteria</taxon>
        <taxon>Pseudomonadati</taxon>
        <taxon>Bacteroidota</taxon>
        <taxon>Sphingobacteriia</taxon>
        <taxon>Sphingobacteriales</taxon>
        <taxon>Sphingobacteriaceae</taxon>
        <taxon>Pedobacter</taxon>
    </lineage>
</organism>
<keyword evidence="3" id="KW-1185">Reference proteome</keyword>
<name>A0A5C0VIP3_9SPHI</name>
<gene>
    <name evidence="2" type="ORF">FYC62_13745</name>
</gene>
<dbReference type="InterPro" id="IPR021109">
    <property type="entry name" value="Peptidase_aspartic_dom_sf"/>
</dbReference>
<accession>A0A5C0VIP3</accession>
<dbReference type="SMART" id="SM00228">
    <property type="entry name" value="PDZ"/>
    <property type="match status" value="1"/>
</dbReference>
<dbReference type="InterPro" id="IPR001478">
    <property type="entry name" value="PDZ"/>
</dbReference>
<proteinExistence type="predicted"/>
<dbReference type="SUPFAM" id="SSF50156">
    <property type="entry name" value="PDZ domain-like"/>
    <property type="match status" value="1"/>
</dbReference>